<gene>
    <name evidence="1" type="ORF">ACM44_05420</name>
</gene>
<dbReference type="PATRIC" id="fig|1304281.5.peg.1165"/>
<keyword evidence="2" id="KW-1185">Reference proteome</keyword>
<accession>A0A0J7IZN5</accession>
<dbReference type="STRING" id="1304281.ACM44_05420"/>
<dbReference type="CDD" id="cd00267">
    <property type="entry name" value="ABC_ATPase"/>
    <property type="match status" value="1"/>
</dbReference>
<evidence type="ECO:0000313" key="1">
    <source>
        <dbReference type="EMBL" id="KMQ71663.1"/>
    </source>
</evidence>
<dbReference type="RefSeq" id="WP_048499032.1">
    <property type="nucleotide sequence ID" value="NZ_LFNG01000006.1"/>
</dbReference>
<dbReference type="Gene3D" id="3.40.50.300">
    <property type="entry name" value="P-loop containing nucleotide triphosphate hydrolases"/>
    <property type="match status" value="2"/>
</dbReference>
<sequence>MSIYQDILNWSQGGRQAFVQDALRRLVTSTTLTQNDIDELVQLVKKECGDNTIALNPIPLDSTHIPTTTATIGSYPKLLSLNNPINICALHNQGGLQFSNTGLTVVYGGNGSGKSSYSRILRKLCWSRNPSVTLKKNVFNPSSNQQQVDFVVENNGSNISFSWTENSPSNPILNSIFLFDNDCGDIYINNENPTEYKPVGIDVLEKLVSTFGSISQAFSLSVASYITQKPELPQNLLQSSTGQWYGTIENLQRANVDSYIQFTQTNIDRKQELTNLITAQNPQQNITNLNSQKGRISNYIQQLQQIESLFNEQKINEVRANRTTFESVNEAYQIATTELQNINSLEGFGTNPWRTLWEAAKNYAQSSNLSDGQTFPSLISLEKCVLCQQELDEAAQQRLTTFNQFVLNDVSTQLNAINLTIQQKHNLYNSLVIPPIENLTELEQFIPDFRTNYTQFSDSVSTFRNSIISFLQNGGELNINLQSLTPEITNIIPNIDSQIAQNTQLVQNRNALVAELSELTAKEFLFNNKTTILRYFDEYKYKSWISHCQSQLTTTAISRKIGELMENQAVSLQHQEFISHLNFFNRDLASKVLISKTRTSQGNTFQKCGLNGINDSINSILSEGEQKLIALSNFLAECTIDNRLNTIIFDDPVTSLDMDYRDKISDKIVQLSQNRQIVVFTHDLSFLRLLIDTHKAITSVDCAIIGIDKYNGVSGIVTDEIPYLAKNVQERVDSIRRILSEHDALALTDAHGRETKLDSARKRFRMLLERSVEEVLSNKTYERFSKNIHLKKGNLSSYIVTEQTDVDFLLNLFGKYSVTEHDGGTSTIPLLPTKTEIDQDVTDYSNWKNGFKTKLRTFQATYN</sequence>
<proteinExistence type="predicted"/>
<dbReference type="SUPFAM" id="SSF52540">
    <property type="entry name" value="P-loop containing nucleoside triphosphate hydrolases"/>
    <property type="match status" value="1"/>
</dbReference>
<dbReference type="AlphaFoldDB" id="A0A0J7IZN5"/>
<dbReference type="OrthoDB" id="9789562at2"/>
<dbReference type="Proteomes" id="UP000035900">
    <property type="component" value="Unassembled WGS sequence"/>
</dbReference>
<evidence type="ECO:0000313" key="2">
    <source>
        <dbReference type="Proteomes" id="UP000035900"/>
    </source>
</evidence>
<dbReference type="GO" id="GO:0006302">
    <property type="term" value="P:double-strand break repair"/>
    <property type="evidence" value="ECO:0007669"/>
    <property type="project" value="TreeGrafter"/>
</dbReference>
<dbReference type="GO" id="GO:0000731">
    <property type="term" value="P:DNA synthesis involved in DNA repair"/>
    <property type="evidence" value="ECO:0007669"/>
    <property type="project" value="TreeGrafter"/>
</dbReference>
<reference evidence="1 2" key="1">
    <citation type="journal article" date="2004" name="Int. J. Syst. Evol. Microbiol.">
        <title>Kaistella koreensis gen. nov., sp. nov., a novel member of the Chryseobacterium-Bergeyella-Riemerella branch.</title>
        <authorList>
            <person name="Kim M.K."/>
            <person name="Im W.T."/>
            <person name="Shin Y.K."/>
            <person name="Lim J.H."/>
            <person name="Kim S.H."/>
            <person name="Lee B.C."/>
            <person name="Park M.Y."/>
            <person name="Lee K.Y."/>
            <person name="Lee S.T."/>
        </authorList>
    </citation>
    <scope>NUCLEOTIDE SEQUENCE [LARGE SCALE GENOMIC DNA]</scope>
    <source>
        <strain evidence="1 2">CCUG 49689</strain>
    </source>
</reference>
<dbReference type="EMBL" id="LFNG01000006">
    <property type="protein sequence ID" value="KMQ71663.1"/>
    <property type="molecule type" value="Genomic_DNA"/>
</dbReference>
<organism evidence="1 2">
    <name type="scientific">Chryseobacterium koreense CCUG 49689</name>
    <dbReference type="NCBI Taxonomy" id="1304281"/>
    <lineage>
        <taxon>Bacteria</taxon>
        <taxon>Pseudomonadati</taxon>
        <taxon>Bacteroidota</taxon>
        <taxon>Flavobacteriia</taxon>
        <taxon>Flavobacteriales</taxon>
        <taxon>Weeksellaceae</taxon>
        <taxon>Chryseobacterium group</taxon>
        <taxon>Chryseobacterium</taxon>
    </lineage>
</organism>
<name>A0A0J7IZN5_9FLAO</name>
<comment type="caution">
    <text evidence="1">The sequence shown here is derived from an EMBL/GenBank/DDBJ whole genome shotgun (WGS) entry which is preliminary data.</text>
</comment>
<protein>
    <submittedName>
        <fullName evidence="1">Uncharacterized protein</fullName>
    </submittedName>
</protein>
<dbReference type="InterPro" id="IPR027417">
    <property type="entry name" value="P-loop_NTPase"/>
</dbReference>
<dbReference type="PANTHER" id="PTHR32182:SF22">
    <property type="entry name" value="ATP-DEPENDENT ENDONUCLEASE, OLD FAMILY-RELATED"/>
    <property type="match status" value="1"/>
</dbReference>
<dbReference type="PANTHER" id="PTHR32182">
    <property type="entry name" value="DNA REPLICATION AND REPAIR PROTEIN RECF"/>
    <property type="match status" value="1"/>
</dbReference>